<dbReference type="Pfam" id="PF12697">
    <property type="entry name" value="Abhydrolase_6"/>
    <property type="match status" value="1"/>
</dbReference>
<protein>
    <submittedName>
        <fullName evidence="2">Alpha/beta hydrolase</fullName>
    </submittedName>
</protein>
<dbReference type="InterPro" id="IPR000073">
    <property type="entry name" value="AB_hydrolase_1"/>
</dbReference>
<evidence type="ECO:0000313" key="2">
    <source>
        <dbReference type="EMBL" id="WEG09484.1"/>
    </source>
</evidence>
<reference evidence="2 3" key="1">
    <citation type="submission" date="2023-03" db="EMBL/GenBank/DDBJ databases">
        <title>Genome sequence of Microbacterium sp. KACC 23027.</title>
        <authorList>
            <person name="Kim S."/>
            <person name="Heo J."/>
            <person name="Kwon S.-W."/>
        </authorList>
    </citation>
    <scope>NUCLEOTIDE SEQUENCE [LARGE SCALE GENOMIC DNA]</scope>
    <source>
        <strain evidence="2 3">KACC 23027</strain>
    </source>
</reference>
<keyword evidence="2" id="KW-0378">Hydrolase</keyword>
<dbReference type="PANTHER" id="PTHR43194:SF2">
    <property type="entry name" value="PEROXISOMAL MEMBRANE PROTEIN LPX1"/>
    <property type="match status" value="1"/>
</dbReference>
<feature type="domain" description="AB hydrolase-1" evidence="1">
    <location>
        <begin position="29"/>
        <end position="275"/>
    </location>
</feature>
<gene>
    <name evidence="2" type="ORF">PU630_02645</name>
</gene>
<organism evidence="2 3">
    <name type="scientific">Microbacterium horticulturae</name>
    <dbReference type="NCBI Taxonomy" id="3028316"/>
    <lineage>
        <taxon>Bacteria</taxon>
        <taxon>Bacillati</taxon>
        <taxon>Actinomycetota</taxon>
        <taxon>Actinomycetes</taxon>
        <taxon>Micrococcales</taxon>
        <taxon>Microbacteriaceae</taxon>
        <taxon>Microbacterium</taxon>
    </lineage>
</organism>
<dbReference type="SUPFAM" id="SSF53474">
    <property type="entry name" value="alpha/beta-Hydrolases"/>
    <property type="match status" value="1"/>
</dbReference>
<dbReference type="InterPro" id="IPR029058">
    <property type="entry name" value="AB_hydrolase_fold"/>
</dbReference>
<dbReference type="Proteomes" id="UP001214553">
    <property type="component" value="Chromosome"/>
</dbReference>
<dbReference type="EMBL" id="CP119108">
    <property type="protein sequence ID" value="WEG09484.1"/>
    <property type="molecule type" value="Genomic_DNA"/>
</dbReference>
<sequence length="285" mass="30066">MLPGYEEKLVASQDGTPIGYRRLGAGPALLLVHGGMMAAQSFMKLGMALADSFTVAIPDRRGRGLSEPSGSEYGLQKEVEDVAAVLADVDAHRVFGLSSGAIIALESARQLSTITRLAVYEPPLSIGGSNPAAWLARYDREIAAGDLPAAMVTVSKGVPVSPSFSRLPRVIAPTLMRLAIPAEAKQTPPGDVSLQALIPTMHFDAEVVLDASDAPDRYRALEADVLLLGGGRSPHSLTEALDALDAVLPHARRLEIAGVGHMAADNGGQPDRVAQILRDFFAPHR</sequence>
<proteinExistence type="predicted"/>
<evidence type="ECO:0000313" key="3">
    <source>
        <dbReference type="Proteomes" id="UP001214553"/>
    </source>
</evidence>
<dbReference type="RefSeq" id="WP_275278808.1">
    <property type="nucleotide sequence ID" value="NZ_CP119108.1"/>
</dbReference>
<keyword evidence="3" id="KW-1185">Reference proteome</keyword>
<dbReference type="PANTHER" id="PTHR43194">
    <property type="entry name" value="HYDROLASE ALPHA/BETA FOLD FAMILY"/>
    <property type="match status" value="1"/>
</dbReference>
<dbReference type="InterPro" id="IPR050228">
    <property type="entry name" value="Carboxylesterase_BioH"/>
</dbReference>
<name>A0ABY8BZ96_9MICO</name>
<dbReference type="GO" id="GO:0016787">
    <property type="term" value="F:hydrolase activity"/>
    <property type="evidence" value="ECO:0007669"/>
    <property type="project" value="UniProtKB-KW"/>
</dbReference>
<accession>A0ABY8BZ96</accession>
<evidence type="ECO:0000259" key="1">
    <source>
        <dbReference type="Pfam" id="PF12697"/>
    </source>
</evidence>
<dbReference type="Gene3D" id="3.40.50.1820">
    <property type="entry name" value="alpha/beta hydrolase"/>
    <property type="match status" value="1"/>
</dbReference>